<dbReference type="VEuPathDB" id="FungiDB:RhiirFUN_012252"/>
<dbReference type="EMBL" id="CAGKOT010000013">
    <property type="protein sequence ID" value="CAB5358679.1"/>
    <property type="molecule type" value="Genomic_DNA"/>
</dbReference>
<proteinExistence type="predicted"/>
<comment type="caution">
    <text evidence="4">The sequence shown here is derived from an EMBL/GenBank/DDBJ whole genome shotgun (WGS) entry which is preliminary data.</text>
</comment>
<accession>A0A916E4C6</accession>
<sequence length="325" mass="36945">MSNIHTLAGGAKAKYIGLGQRLGSAREIELEDALRSSIKSNSELTNEYRDLQDIYSKREEAFRHTSSDNNDKISQLNAENKSFKSNIKTLKRELTLAQKASSVDKVKILSLETKIRDLEGKLEDIDLERTYHDLDVMGGVIEEPAQISSSDPKEIDSLRLELERVKEDRDSKEYTIECMEKGIEATNNIFKREIDSRSSERLKLMEENRSLRDQLASKKNNEVDRPLPPTNNSLQLGLKGTLPTPDPTISIGGAEAVPLPATTPIIATSLISPMVTYSILTLVLIAIIWFMVRKWWNSRKKSNQYFTYGNYINRDQKSDHYYLNS</sequence>
<keyword evidence="3" id="KW-1133">Transmembrane helix</keyword>
<keyword evidence="1" id="KW-0175">Coiled coil</keyword>
<organism evidence="4 5">
    <name type="scientific">Rhizophagus irregularis</name>
    <dbReference type="NCBI Taxonomy" id="588596"/>
    <lineage>
        <taxon>Eukaryota</taxon>
        <taxon>Fungi</taxon>
        <taxon>Fungi incertae sedis</taxon>
        <taxon>Mucoromycota</taxon>
        <taxon>Glomeromycotina</taxon>
        <taxon>Glomeromycetes</taxon>
        <taxon>Glomerales</taxon>
        <taxon>Glomeraceae</taxon>
        <taxon>Rhizophagus</taxon>
    </lineage>
</organism>
<evidence type="ECO:0000256" key="3">
    <source>
        <dbReference type="SAM" id="Phobius"/>
    </source>
</evidence>
<evidence type="ECO:0000256" key="1">
    <source>
        <dbReference type="SAM" id="Coils"/>
    </source>
</evidence>
<evidence type="ECO:0000256" key="2">
    <source>
        <dbReference type="SAM" id="MobiDB-lite"/>
    </source>
</evidence>
<dbReference type="AlphaFoldDB" id="A0A916E4C6"/>
<feature type="transmembrane region" description="Helical" evidence="3">
    <location>
        <begin position="274"/>
        <end position="292"/>
    </location>
</feature>
<protein>
    <submittedName>
        <fullName evidence="4">Uncharacterized protein</fullName>
    </submittedName>
</protein>
<reference evidence="4" key="1">
    <citation type="submission" date="2020-05" db="EMBL/GenBank/DDBJ databases">
        <authorList>
            <person name="Rincon C."/>
            <person name="Sanders R I."/>
            <person name="Robbins C."/>
            <person name="Chaturvedi A."/>
        </authorList>
    </citation>
    <scope>NUCLEOTIDE SEQUENCE</scope>
    <source>
        <strain evidence="4">CHB12</strain>
    </source>
</reference>
<keyword evidence="3" id="KW-0812">Transmembrane</keyword>
<keyword evidence="3" id="KW-0472">Membrane</keyword>
<feature type="region of interest" description="Disordered" evidence="2">
    <location>
        <begin position="216"/>
        <end position="238"/>
    </location>
</feature>
<name>A0A916E4C6_9GLOM</name>
<feature type="coiled-coil region" evidence="1">
    <location>
        <begin position="41"/>
        <end position="128"/>
    </location>
</feature>
<gene>
    <name evidence="4" type="ORF">CHRIB12_LOCUS7348</name>
</gene>
<evidence type="ECO:0000313" key="4">
    <source>
        <dbReference type="EMBL" id="CAB5358679.1"/>
    </source>
</evidence>
<feature type="compositionally biased region" description="Basic and acidic residues" evidence="2">
    <location>
        <begin position="216"/>
        <end position="225"/>
    </location>
</feature>
<evidence type="ECO:0000313" key="5">
    <source>
        <dbReference type="Proteomes" id="UP000684084"/>
    </source>
</evidence>
<dbReference type="OrthoDB" id="2396896at2759"/>
<dbReference type="Proteomes" id="UP000684084">
    <property type="component" value="Unassembled WGS sequence"/>
</dbReference>